<evidence type="ECO:0000256" key="9">
    <source>
        <dbReference type="RuleBase" id="RU361157"/>
    </source>
</evidence>
<keyword evidence="4 9" id="KW-1003">Cell membrane</keyword>
<evidence type="ECO:0000313" key="12">
    <source>
        <dbReference type="Proteomes" id="UP000565745"/>
    </source>
</evidence>
<dbReference type="PRINTS" id="PR00164">
    <property type="entry name" value="ABC2TRNSPORT"/>
</dbReference>
<evidence type="ECO:0000256" key="6">
    <source>
        <dbReference type="ARBA" id="ARBA00022692"/>
    </source>
</evidence>
<accession>A0A7W6M5X3</accession>
<keyword evidence="12" id="KW-1185">Reference proteome</keyword>
<evidence type="ECO:0000259" key="10">
    <source>
        <dbReference type="PROSITE" id="PS51012"/>
    </source>
</evidence>
<feature type="transmembrane region" description="Helical" evidence="9">
    <location>
        <begin position="156"/>
        <end position="183"/>
    </location>
</feature>
<evidence type="ECO:0000313" key="11">
    <source>
        <dbReference type="EMBL" id="MBB4172752.1"/>
    </source>
</evidence>
<feature type="transmembrane region" description="Helical" evidence="9">
    <location>
        <begin position="189"/>
        <end position="207"/>
    </location>
</feature>
<keyword evidence="8 9" id="KW-0472">Membrane</keyword>
<feature type="transmembrane region" description="Helical" evidence="9">
    <location>
        <begin position="46"/>
        <end position="68"/>
    </location>
</feature>
<feature type="transmembrane region" description="Helical" evidence="9">
    <location>
        <begin position="80"/>
        <end position="105"/>
    </location>
</feature>
<sequence>MTSPIDPQVPLRASAVRNTRRFASARTILALILREMSTTYGRSPGGYIWAVLEPALGIALLTAIFSLGFKSPPIGINFPIFYATGMVPFLMFSSLSGSIATSLLFSKRLLAYPSVTFVDAIIGRLIVNGLTQLMVAYFILFGILMMFETRTVPDLLVIFQTFFLTIVLSLGVGTMNCFLFTMVPVWQRAWSVITRPLFILSCVLFLFETVPQPYRDILWYNPLVHVVGRMRSAFYPSYDAAYVSYTYVYSVALISLAVGLVFLSRYHRDMLNDG</sequence>
<dbReference type="Proteomes" id="UP000565745">
    <property type="component" value="Unassembled WGS sequence"/>
</dbReference>
<dbReference type="InterPro" id="IPR047817">
    <property type="entry name" value="ABC2_TM_bact-type"/>
</dbReference>
<dbReference type="InterPro" id="IPR013525">
    <property type="entry name" value="ABC2_TM"/>
</dbReference>
<keyword evidence="7 9" id="KW-1133">Transmembrane helix</keyword>
<evidence type="ECO:0000256" key="1">
    <source>
        <dbReference type="ARBA" id="ARBA00004429"/>
    </source>
</evidence>
<reference evidence="11 12" key="1">
    <citation type="submission" date="2020-08" db="EMBL/GenBank/DDBJ databases">
        <title>Genomic Encyclopedia of Type Strains, Phase IV (KMG-IV): sequencing the most valuable type-strain genomes for metagenomic binning, comparative biology and taxonomic classification.</title>
        <authorList>
            <person name="Goeker M."/>
        </authorList>
    </citation>
    <scope>NUCLEOTIDE SEQUENCE [LARGE SCALE GENOMIC DNA]</scope>
    <source>
        <strain evidence="11 12">DSM 101015</strain>
    </source>
</reference>
<feature type="transmembrane region" description="Helical" evidence="9">
    <location>
        <begin position="244"/>
        <end position="263"/>
    </location>
</feature>
<evidence type="ECO:0000256" key="5">
    <source>
        <dbReference type="ARBA" id="ARBA00022519"/>
    </source>
</evidence>
<dbReference type="GO" id="GO:0043190">
    <property type="term" value="C:ATP-binding cassette (ABC) transporter complex"/>
    <property type="evidence" value="ECO:0007669"/>
    <property type="project" value="InterPro"/>
</dbReference>
<feature type="domain" description="ABC transmembrane type-2" evidence="10">
    <location>
        <begin position="45"/>
        <end position="266"/>
    </location>
</feature>
<evidence type="ECO:0000256" key="4">
    <source>
        <dbReference type="ARBA" id="ARBA00022475"/>
    </source>
</evidence>
<dbReference type="AlphaFoldDB" id="A0A7W6M5X3"/>
<evidence type="ECO:0000256" key="2">
    <source>
        <dbReference type="ARBA" id="ARBA00007783"/>
    </source>
</evidence>
<comment type="subcellular location">
    <subcellularLocation>
        <location evidence="1 9">Cell inner membrane</location>
        <topology evidence="1 9">Multi-pass membrane protein</topology>
    </subcellularLocation>
</comment>
<dbReference type="GO" id="GO:0015920">
    <property type="term" value="P:lipopolysaccharide transport"/>
    <property type="evidence" value="ECO:0007669"/>
    <property type="project" value="TreeGrafter"/>
</dbReference>
<proteinExistence type="inferred from homology"/>
<gene>
    <name evidence="11" type="ORF">GGR93_000513</name>
</gene>
<keyword evidence="5" id="KW-0997">Cell inner membrane</keyword>
<keyword evidence="6 9" id="KW-0812">Transmembrane</keyword>
<comment type="similarity">
    <text evidence="2 9">Belongs to the ABC-2 integral membrane protein family.</text>
</comment>
<protein>
    <recommendedName>
        <fullName evidence="9">Transport permease protein</fullName>
    </recommendedName>
</protein>
<dbReference type="OrthoDB" id="8479094at2"/>
<comment type="caution">
    <text evidence="11">The sequence shown here is derived from an EMBL/GenBank/DDBJ whole genome shotgun (WGS) entry which is preliminary data.</text>
</comment>
<dbReference type="InterPro" id="IPR000412">
    <property type="entry name" value="ABC_2_transport"/>
</dbReference>
<feature type="transmembrane region" description="Helical" evidence="9">
    <location>
        <begin position="125"/>
        <end position="144"/>
    </location>
</feature>
<evidence type="ECO:0000256" key="8">
    <source>
        <dbReference type="ARBA" id="ARBA00023136"/>
    </source>
</evidence>
<name>A0A7W6M5X3_9RHOB</name>
<keyword evidence="3 9" id="KW-0813">Transport</keyword>
<dbReference type="PANTHER" id="PTHR30413:SF8">
    <property type="entry name" value="TRANSPORT PERMEASE PROTEIN"/>
    <property type="match status" value="1"/>
</dbReference>
<evidence type="ECO:0000256" key="3">
    <source>
        <dbReference type="ARBA" id="ARBA00022448"/>
    </source>
</evidence>
<dbReference type="Pfam" id="PF01061">
    <property type="entry name" value="ABC2_membrane"/>
    <property type="match status" value="1"/>
</dbReference>
<dbReference type="EMBL" id="JACIFU010000001">
    <property type="protein sequence ID" value="MBB4172752.1"/>
    <property type="molecule type" value="Genomic_DNA"/>
</dbReference>
<dbReference type="PROSITE" id="PS51012">
    <property type="entry name" value="ABC_TM2"/>
    <property type="match status" value="1"/>
</dbReference>
<dbReference type="GO" id="GO:0140359">
    <property type="term" value="F:ABC-type transporter activity"/>
    <property type="evidence" value="ECO:0007669"/>
    <property type="project" value="InterPro"/>
</dbReference>
<evidence type="ECO:0000256" key="7">
    <source>
        <dbReference type="ARBA" id="ARBA00022989"/>
    </source>
</evidence>
<organism evidence="11 12">
    <name type="scientific">Sulfitobacter noctilucicola</name>
    <dbReference type="NCBI Taxonomy" id="1342301"/>
    <lineage>
        <taxon>Bacteria</taxon>
        <taxon>Pseudomonadati</taxon>
        <taxon>Pseudomonadota</taxon>
        <taxon>Alphaproteobacteria</taxon>
        <taxon>Rhodobacterales</taxon>
        <taxon>Roseobacteraceae</taxon>
        <taxon>Sulfitobacter</taxon>
    </lineage>
</organism>
<dbReference type="PANTHER" id="PTHR30413">
    <property type="entry name" value="INNER MEMBRANE TRANSPORT PERMEASE"/>
    <property type="match status" value="1"/>
</dbReference>